<organism evidence="8 9">
    <name type="scientific">Dreissena polymorpha</name>
    <name type="common">Zebra mussel</name>
    <name type="synonym">Mytilus polymorpha</name>
    <dbReference type="NCBI Taxonomy" id="45954"/>
    <lineage>
        <taxon>Eukaryota</taxon>
        <taxon>Metazoa</taxon>
        <taxon>Spiralia</taxon>
        <taxon>Lophotrochozoa</taxon>
        <taxon>Mollusca</taxon>
        <taxon>Bivalvia</taxon>
        <taxon>Autobranchia</taxon>
        <taxon>Heteroconchia</taxon>
        <taxon>Euheterodonta</taxon>
        <taxon>Imparidentia</taxon>
        <taxon>Neoheterodontei</taxon>
        <taxon>Myida</taxon>
        <taxon>Dreissenoidea</taxon>
        <taxon>Dreissenidae</taxon>
        <taxon>Dreissena</taxon>
    </lineage>
</organism>
<keyword evidence="4 7" id="KW-1133">Transmembrane helix</keyword>
<protein>
    <submittedName>
        <fullName evidence="8">Uncharacterized protein</fullName>
    </submittedName>
</protein>
<evidence type="ECO:0000313" key="8">
    <source>
        <dbReference type="EMBL" id="KAH3691376.1"/>
    </source>
</evidence>
<dbReference type="AlphaFoldDB" id="A0A9D3Y1J6"/>
<evidence type="ECO:0000256" key="7">
    <source>
        <dbReference type="SAM" id="Phobius"/>
    </source>
</evidence>
<name>A0A9D3Y1J6_DREPO</name>
<keyword evidence="9" id="KW-1185">Reference proteome</keyword>
<accession>A0A9D3Y1J6</accession>
<dbReference type="InterPro" id="IPR007593">
    <property type="entry name" value="CD225/Dispanin_fam"/>
</dbReference>
<reference evidence="8" key="2">
    <citation type="submission" date="2020-11" db="EMBL/GenBank/DDBJ databases">
        <authorList>
            <person name="McCartney M.A."/>
            <person name="Auch B."/>
            <person name="Kono T."/>
            <person name="Mallez S."/>
            <person name="Becker A."/>
            <person name="Gohl D.M."/>
            <person name="Silverstein K.A.T."/>
            <person name="Koren S."/>
            <person name="Bechman K.B."/>
            <person name="Herman A."/>
            <person name="Abrahante J.E."/>
            <person name="Garbe J."/>
        </authorList>
    </citation>
    <scope>NUCLEOTIDE SEQUENCE</scope>
    <source>
        <strain evidence="8">Duluth1</strain>
        <tissue evidence="8">Whole animal</tissue>
    </source>
</reference>
<dbReference type="Proteomes" id="UP000828390">
    <property type="component" value="Unassembled WGS sequence"/>
</dbReference>
<dbReference type="GO" id="GO:0016020">
    <property type="term" value="C:membrane"/>
    <property type="evidence" value="ECO:0007669"/>
    <property type="project" value="UniProtKB-SubCell"/>
</dbReference>
<gene>
    <name evidence="8" type="ORF">DPMN_194010</name>
</gene>
<evidence type="ECO:0000313" key="9">
    <source>
        <dbReference type="Proteomes" id="UP000828390"/>
    </source>
</evidence>
<proteinExistence type="inferred from homology"/>
<comment type="caution">
    <text evidence="8">The sequence shown here is derived from an EMBL/GenBank/DDBJ whole genome shotgun (WGS) entry which is preliminary data.</text>
</comment>
<comment type="subcellular location">
    <subcellularLocation>
        <location evidence="1">Membrane</location>
    </subcellularLocation>
</comment>
<feature type="transmembrane region" description="Helical" evidence="7">
    <location>
        <begin position="72"/>
        <end position="95"/>
    </location>
</feature>
<dbReference type="Pfam" id="PF04505">
    <property type="entry name" value="CD225"/>
    <property type="match status" value="1"/>
</dbReference>
<evidence type="ECO:0000256" key="3">
    <source>
        <dbReference type="ARBA" id="ARBA00022692"/>
    </source>
</evidence>
<evidence type="ECO:0000256" key="5">
    <source>
        <dbReference type="ARBA" id="ARBA00023136"/>
    </source>
</evidence>
<keyword evidence="3 7" id="KW-0812">Transmembrane</keyword>
<reference evidence="8" key="1">
    <citation type="journal article" date="2019" name="bioRxiv">
        <title>The Genome of the Zebra Mussel, Dreissena polymorpha: A Resource for Invasive Species Research.</title>
        <authorList>
            <person name="McCartney M.A."/>
            <person name="Auch B."/>
            <person name="Kono T."/>
            <person name="Mallez S."/>
            <person name="Zhang Y."/>
            <person name="Obille A."/>
            <person name="Becker A."/>
            <person name="Abrahante J.E."/>
            <person name="Garbe J."/>
            <person name="Badalamenti J.P."/>
            <person name="Herman A."/>
            <person name="Mangelson H."/>
            <person name="Liachko I."/>
            <person name="Sullivan S."/>
            <person name="Sone E.D."/>
            <person name="Koren S."/>
            <person name="Silverstein K.A.T."/>
            <person name="Beckman K.B."/>
            <person name="Gohl D.M."/>
        </authorList>
    </citation>
    <scope>NUCLEOTIDE SEQUENCE</scope>
    <source>
        <strain evidence="8">Duluth1</strain>
        <tissue evidence="8">Whole animal</tissue>
    </source>
</reference>
<evidence type="ECO:0000256" key="2">
    <source>
        <dbReference type="ARBA" id="ARBA00006843"/>
    </source>
</evidence>
<dbReference type="EMBL" id="JAIWYP010000037">
    <property type="protein sequence ID" value="KAH3691376.1"/>
    <property type="molecule type" value="Genomic_DNA"/>
</dbReference>
<evidence type="ECO:0000256" key="6">
    <source>
        <dbReference type="SAM" id="MobiDB-lite"/>
    </source>
</evidence>
<keyword evidence="5 7" id="KW-0472">Membrane</keyword>
<evidence type="ECO:0000256" key="4">
    <source>
        <dbReference type="ARBA" id="ARBA00022989"/>
    </source>
</evidence>
<comment type="similarity">
    <text evidence="2">Belongs to the CD225/Dispanin family.</text>
</comment>
<evidence type="ECO:0000256" key="1">
    <source>
        <dbReference type="ARBA" id="ARBA00004370"/>
    </source>
</evidence>
<sequence>MYKAVKSPLKHESELRYTTTGFSRLSLGNDSARPDVFNNDKRSTDRKKRNRIQPTGGERRLCDHTNVPDTNLSLACLVCLCFNIPLGAVATYLSLSAARHYRDGDHKQGERKAKCSVFISLFSIVTTVLLVMAYVLWVVVETQSKLKKQQASRS</sequence>
<feature type="transmembrane region" description="Helical" evidence="7">
    <location>
        <begin position="116"/>
        <end position="140"/>
    </location>
</feature>
<feature type="region of interest" description="Disordered" evidence="6">
    <location>
        <begin position="33"/>
        <end position="57"/>
    </location>
</feature>